<sequence length="70" mass="8169">MAGDWSEEPDCAQRGSDWTDFGGLSQAQPVRRVRRRRRRQREPETGGGKAGARPRRRTRRSRQRDSQQCD</sequence>
<organism evidence="2 3">
    <name type="scientific">Marine Group III euryarchaeote CG-Bathy2</name>
    <dbReference type="NCBI Taxonomy" id="1889002"/>
    <lineage>
        <taxon>Archaea</taxon>
        <taxon>Methanobacteriati</taxon>
        <taxon>Thermoplasmatota</taxon>
        <taxon>Thermoplasmata</taxon>
        <taxon>Candidatus Thermoprofundales</taxon>
    </lineage>
</organism>
<dbReference type="EMBL" id="MIYT01000017">
    <property type="protein sequence ID" value="OIR09621.1"/>
    <property type="molecule type" value="Genomic_DNA"/>
</dbReference>
<gene>
    <name evidence="2" type="ORF">BEU05_02540</name>
</gene>
<proteinExistence type="predicted"/>
<feature type="compositionally biased region" description="Basic residues" evidence="1">
    <location>
        <begin position="52"/>
        <end position="62"/>
    </location>
</feature>
<accession>A0A1J5T046</accession>
<name>A0A1J5T046_9ARCH</name>
<evidence type="ECO:0000313" key="3">
    <source>
        <dbReference type="Proteomes" id="UP000182853"/>
    </source>
</evidence>
<dbReference type="Proteomes" id="UP000182853">
    <property type="component" value="Unassembled WGS sequence"/>
</dbReference>
<feature type="compositionally biased region" description="Basic residues" evidence="1">
    <location>
        <begin position="31"/>
        <end position="40"/>
    </location>
</feature>
<evidence type="ECO:0000313" key="2">
    <source>
        <dbReference type="EMBL" id="OIR09621.1"/>
    </source>
</evidence>
<reference evidence="2 3" key="1">
    <citation type="submission" date="2016-08" db="EMBL/GenBank/DDBJ databases">
        <title>New Insights into Marine Group III Euryarchaeota, from dark to light.</title>
        <authorList>
            <person name="Haro-Moreno J.M."/>
            <person name="Rodriguez-Valera F."/>
            <person name="Lopez-Garcia P."/>
            <person name="Moreira D."/>
            <person name="Martin-Cuadrado A.B."/>
        </authorList>
    </citation>
    <scope>NUCLEOTIDE SEQUENCE [LARGE SCALE GENOMIC DNA]</scope>
    <source>
        <strain evidence="2">CG-Bathy2</strain>
    </source>
</reference>
<feature type="compositionally biased region" description="Acidic residues" evidence="1">
    <location>
        <begin position="1"/>
        <end position="10"/>
    </location>
</feature>
<comment type="caution">
    <text evidence="2">The sequence shown here is derived from an EMBL/GenBank/DDBJ whole genome shotgun (WGS) entry which is preliminary data.</text>
</comment>
<evidence type="ECO:0000256" key="1">
    <source>
        <dbReference type="SAM" id="MobiDB-lite"/>
    </source>
</evidence>
<dbReference type="AlphaFoldDB" id="A0A1J5T046"/>
<protein>
    <submittedName>
        <fullName evidence="2">Uncharacterized protein</fullName>
    </submittedName>
</protein>
<feature type="region of interest" description="Disordered" evidence="1">
    <location>
        <begin position="1"/>
        <end position="70"/>
    </location>
</feature>